<dbReference type="PANTHER" id="PTHR38166">
    <property type="entry name" value="C2H2-TYPE DOMAIN-CONTAINING PROTEIN-RELATED"/>
    <property type="match status" value="1"/>
</dbReference>
<evidence type="ECO:0008006" key="4">
    <source>
        <dbReference type="Google" id="ProtNLM"/>
    </source>
</evidence>
<feature type="region of interest" description="Disordered" evidence="1">
    <location>
        <begin position="292"/>
        <end position="318"/>
    </location>
</feature>
<feature type="region of interest" description="Disordered" evidence="1">
    <location>
        <begin position="51"/>
        <end position="116"/>
    </location>
</feature>
<keyword evidence="3" id="KW-1185">Reference proteome</keyword>
<name>A0AA39WS56_9PEZI</name>
<feature type="compositionally biased region" description="Polar residues" evidence="1">
    <location>
        <begin position="299"/>
        <end position="310"/>
    </location>
</feature>
<dbReference type="EMBL" id="JAULSU010000004">
    <property type="protein sequence ID" value="KAK0620594.1"/>
    <property type="molecule type" value="Genomic_DNA"/>
</dbReference>
<reference evidence="2" key="1">
    <citation type="submission" date="2023-06" db="EMBL/GenBank/DDBJ databases">
        <title>Genome-scale phylogeny and comparative genomics of the fungal order Sordariales.</title>
        <authorList>
            <consortium name="Lawrence Berkeley National Laboratory"/>
            <person name="Hensen N."/>
            <person name="Bonometti L."/>
            <person name="Westerberg I."/>
            <person name="Brannstrom I.O."/>
            <person name="Guillou S."/>
            <person name="Cros-Aarteil S."/>
            <person name="Calhoun S."/>
            <person name="Haridas S."/>
            <person name="Kuo A."/>
            <person name="Mondo S."/>
            <person name="Pangilinan J."/>
            <person name="Riley R."/>
            <person name="Labutti K."/>
            <person name="Andreopoulos B."/>
            <person name="Lipzen A."/>
            <person name="Chen C."/>
            <person name="Yanf M."/>
            <person name="Daum C."/>
            <person name="Ng V."/>
            <person name="Clum A."/>
            <person name="Steindorff A."/>
            <person name="Ohm R."/>
            <person name="Martin F."/>
            <person name="Silar P."/>
            <person name="Natvig D."/>
            <person name="Lalanne C."/>
            <person name="Gautier V."/>
            <person name="Ament-Velasquez S.L."/>
            <person name="Kruys A."/>
            <person name="Hutchinson M.I."/>
            <person name="Powell A.J."/>
            <person name="Barry K."/>
            <person name="Miller A.N."/>
            <person name="Grigoriev I.V."/>
            <person name="Debuchy R."/>
            <person name="Gladieux P."/>
            <person name="Thoren M.H."/>
            <person name="Johannesson H."/>
        </authorList>
    </citation>
    <scope>NUCLEOTIDE SEQUENCE</scope>
    <source>
        <strain evidence="2">CBS 606.72</strain>
    </source>
</reference>
<organism evidence="2 3">
    <name type="scientific">Immersiella caudata</name>
    <dbReference type="NCBI Taxonomy" id="314043"/>
    <lineage>
        <taxon>Eukaryota</taxon>
        <taxon>Fungi</taxon>
        <taxon>Dikarya</taxon>
        <taxon>Ascomycota</taxon>
        <taxon>Pezizomycotina</taxon>
        <taxon>Sordariomycetes</taxon>
        <taxon>Sordariomycetidae</taxon>
        <taxon>Sordariales</taxon>
        <taxon>Lasiosphaeriaceae</taxon>
        <taxon>Immersiella</taxon>
    </lineage>
</organism>
<protein>
    <recommendedName>
        <fullName evidence="4">C2H2-type domain-containing protein</fullName>
    </recommendedName>
</protein>
<dbReference type="AlphaFoldDB" id="A0AA39WS56"/>
<gene>
    <name evidence="2" type="ORF">B0T14DRAFT_521777</name>
</gene>
<sequence>MHGRVHLSSAQPRAALGPAVTNGSLWTKINIDGEEEDAGGAASPIVGHYVHLGQKQTRPGVCKRSSRDKPIGPRSASRGQRRSALRRDSEEDDEGDDNDVDSGRDSQGDSNARHQKRYLACPMYKYDKTRHRGCSRLQLTRVRDVKQHLVRRHRMPIYCPICKESFSDEKSRDLHTNKLACTKAAGGVSIAGITEEQRDALSRRVNRSLNEAGQWNSIWDILFPGAPRPGSPYVANKMEEAIDRILSCWQDQRSTLIEEFKTRHGSANLDSQLLSTSSELVEILLGRVRETMVDPPSASREQSSAMSTSIPARPSGEGSPVASFSNLFETNALLSPPDDMALSPFIDSCGAVTLHADAFVDMSPVSLSSSVELSSCLEDPLCSSLSTDSSLLWLSPGEQISASSTSWDQEGLSTVDLDHIDFSQFIPEPSYDMELG</sequence>
<feature type="compositionally biased region" description="Acidic residues" evidence="1">
    <location>
        <begin position="90"/>
        <end position="100"/>
    </location>
</feature>
<comment type="caution">
    <text evidence="2">The sequence shown here is derived from an EMBL/GenBank/DDBJ whole genome shotgun (WGS) entry which is preliminary data.</text>
</comment>
<accession>A0AA39WS56</accession>
<dbReference type="PANTHER" id="PTHR38166:SF1">
    <property type="entry name" value="C2H2-TYPE DOMAIN-CONTAINING PROTEIN"/>
    <property type="match status" value="1"/>
</dbReference>
<evidence type="ECO:0000313" key="2">
    <source>
        <dbReference type="EMBL" id="KAK0620594.1"/>
    </source>
</evidence>
<evidence type="ECO:0000313" key="3">
    <source>
        <dbReference type="Proteomes" id="UP001175000"/>
    </source>
</evidence>
<dbReference type="Proteomes" id="UP001175000">
    <property type="component" value="Unassembled WGS sequence"/>
</dbReference>
<evidence type="ECO:0000256" key="1">
    <source>
        <dbReference type="SAM" id="MobiDB-lite"/>
    </source>
</evidence>
<proteinExistence type="predicted"/>